<evidence type="ECO:0000256" key="2">
    <source>
        <dbReference type="ARBA" id="ARBA00012438"/>
    </source>
</evidence>
<evidence type="ECO:0000256" key="9">
    <source>
        <dbReference type="SAM" id="Phobius"/>
    </source>
</evidence>
<dbReference type="GO" id="GO:0000155">
    <property type="term" value="F:phosphorelay sensor kinase activity"/>
    <property type="evidence" value="ECO:0007669"/>
    <property type="project" value="InterPro"/>
</dbReference>
<evidence type="ECO:0000256" key="1">
    <source>
        <dbReference type="ARBA" id="ARBA00000085"/>
    </source>
</evidence>
<evidence type="ECO:0000256" key="7">
    <source>
        <dbReference type="ARBA" id="ARBA00022840"/>
    </source>
</evidence>
<feature type="transmembrane region" description="Helical" evidence="9">
    <location>
        <begin position="44"/>
        <end position="64"/>
    </location>
</feature>
<feature type="transmembrane region" description="Helical" evidence="9">
    <location>
        <begin position="103"/>
        <end position="122"/>
    </location>
</feature>
<keyword evidence="6 11" id="KW-0418">Kinase</keyword>
<gene>
    <name evidence="11" type="ORF">F9L07_20045</name>
</gene>
<keyword evidence="9" id="KW-1133">Transmembrane helix</keyword>
<dbReference type="Gene3D" id="3.30.565.10">
    <property type="entry name" value="Histidine kinase-like ATPase, C-terminal domain"/>
    <property type="match status" value="1"/>
</dbReference>
<protein>
    <recommendedName>
        <fullName evidence="2">histidine kinase</fullName>
        <ecNumber evidence="2">2.7.13.3</ecNumber>
    </recommendedName>
</protein>
<dbReference type="Proteomes" id="UP000449906">
    <property type="component" value="Unassembled WGS sequence"/>
</dbReference>
<keyword evidence="8" id="KW-0902">Two-component regulatory system</keyword>
<dbReference type="GO" id="GO:0016020">
    <property type="term" value="C:membrane"/>
    <property type="evidence" value="ECO:0007669"/>
    <property type="project" value="InterPro"/>
</dbReference>
<dbReference type="EMBL" id="WBVM01000002">
    <property type="protein sequence ID" value="KAB2809330.1"/>
    <property type="molecule type" value="Genomic_DNA"/>
</dbReference>
<dbReference type="Pfam" id="PF07730">
    <property type="entry name" value="HisKA_3"/>
    <property type="match status" value="1"/>
</dbReference>
<sequence>MDEPTPDDYQPRLRWYGHVWRYALMLVISVLVWSPAVDEQVDQVPLLFWVDVVLGLVSYVVVAYRRRWPVPIAVATVLMTPFSSIAAGPATLATVSLATRRRWWQVIGVGVLNLLGGFAYYWVQPMHDTDPWWLTATVSVAVCAAILAWGMFIGSRRELIWTLRQRAETAEAERDLRATQARSNERARIAREMHDVLAHRISQISMHAGALTYREDLSADEMRSSVTVIQAKAHEALRDLREVLGVLREVEGAGPLTGPQPTYGDLGVLVDDARAAGTAIEYDDQVVGELPDVVGRTVYRIVQEGITNATKHARAATLRVTLSGSPADGVDVVLRNALGFGPTRTPGAGLGLVGLTERAELRGGWLTYGIEHSADPATPEVFVLHAWLPWAAEQEEIPS</sequence>
<keyword evidence="3" id="KW-0597">Phosphoprotein</keyword>
<evidence type="ECO:0000256" key="8">
    <source>
        <dbReference type="ARBA" id="ARBA00023012"/>
    </source>
</evidence>
<dbReference type="EC" id="2.7.13.3" evidence="2"/>
<dbReference type="AlphaFoldDB" id="A0A7J5DVV8"/>
<organism evidence="11 12">
    <name type="scientific">Nocardioides simplex</name>
    <name type="common">Arthrobacter simplex</name>
    <dbReference type="NCBI Taxonomy" id="2045"/>
    <lineage>
        <taxon>Bacteria</taxon>
        <taxon>Bacillati</taxon>
        <taxon>Actinomycetota</taxon>
        <taxon>Actinomycetes</taxon>
        <taxon>Propionibacteriales</taxon>
        <taxon>Nocardioidaceae</taxon>
        <taxon>Pimelobacter</taxon>
    </lineage>
</organism>
<dbReference type="RefSeq" id="WP_151581531.1">
    <property type="nucleotide sequence ID" value="NZ_JBIWND010000002.1"/>
</dbReference>
<evidence type="ECO:0000259" key="10">
    <source>
        <dbReference type="Pfam" id="PF07730"/>
    </source>
</evidence>
<evidence type="ECO:0000256" key="6">
    <source>
        <dbReference type="ARBA" id="ARBA00022777"/>
    </source>
</evidence>
<feature type="transmembrane region" description="Helical" evidence="9">
    <location>
        <begin position="134"/>
        <end position="154"/>
    </location>
</feature>
<dbReference type="InterPro" id="IPR036890">
    <property type="entry name" value="HATPase_C_sf"/>
</dbReference>
<dbReference type="PANTHER" id="PTHR24421:SF10">
    <property type="entry name" value="NITRATE_NITRITE SENSOR PROTEIN NARQ"/>
    <property type="match status" value="1"/>
</dbReference>
<keyword evidence="4" id="KW-0808">Transferase</keyword>
<evidence type="ECO:0000313" key="11">
    <source>
        <dbReference type="EMBL" id="KAB2809330.1"/>
    </source>
</evidence>
<evidence type="ECO:0000256" key="5">
    <source>
        <dbReference type="ARBA" id="ARBA00022741"/>
    </source>
</evidence>
<accession>A0A7J5DVV8</accession>
<keyword evidence="9" id="KW-0472">Membrane</keyword>
<dbReference type="CDD" id="cd16917">
    <property type="entry name" value="HATPase_UhpB-NarQ-NarX-like"/>
    <property type="match status" value="1"/>
</dbReference>
<evidence type="ECO:0000256" key="3">
    <source>
        <dbReference type="ARBA" id="ARBA00022553"/>
    </source>
</evidence>
<keyword evidence="9" id="KW-0812">Transmembrane</keyword>
<evidence type="ECO:0000256" key="4">
    <source>
        <dbReference type="ARBA" id="ARBA00022679"/>
    </source>
</evidence>
<dbReference type="InterPro" id="IPR050482">
    <property type="entry name" value="Sensor_HK_TwoCompSys"/>
</dbReference>
<dbReference type="InterPro" id="IPR011712">
    <property type="entry name" value="Sig_transdc_His_kin_sub3_dim/P"/>
</dbReference>
<proteinExistence type="predicted"/>
<evidence type="ECO:0000313" key="12">
    <source>
        <dbReference type="Proteomes" id="UP000449906"/>
    </source>
</evidence>
<keyword evidence="5" id="KW-0547">Nucleotide-binding</keyword>
<dbReference type="GO" id="GO:0046983">
    <property type="term" value="F:protein dimerization activity"/>
    <property type="evidence" value="ECO:0007669"/>
    <property type="project" value="InterPro"/>
</dbReference>
<comment type="caution">
    <text evidence="11">The sequence shown here is derived from an EMBL/GenBank/DDBJ whole genome shotgun (WGS) entry which is preliminary data.</text>
</comment>
<dbReference type="GO" id="GO:0005524">
    <property type="term" value="F:ATP binding"/>
    <property type="evidence" value="ECO:0007669"/>
    <property type="project" value="UniProtKB-KW"/>
</dbReference>
<comment type="catalytic activity">
    <reaction evidence="1">
        <text>ATP + protein L-histidine = ADP + protein N-phospho-L-histidine.</text>
        <dbReference type="EC" id="2.7.13.3"/>
    </reaction>
</comment>
<feature type="transmembrane region" description="Helical" evidence="9">
    <location>
        <begin position="70"/>
        <end position="91"/>
    </location>
</feature>
<dbReference type="Gene3D" id="1.20.5.1930">
    <property type="match status" value="1"/>
</dbReference>
<keyword evidence="7" id="KW-0067">ATP-binding</keyword>
<feature type="transmembrane region" description="Helical" evidence="9">
    <location>
        <begin position="20"/>
        <end position="37"/>
    </location>
</feature>
<dbReference type="PANTHER" id="PTHR24421">
    <property type="entry name" value="NITRATE/NITRITE SENSOR PROTEIN NARX-RELATED"/>
    <property type="match status" value="1"/>
</dbReference>
<name>A0A7J5DVV8_NOCSI</name>
<feature type="domain" description="Signal transduction histidine kinase subgroup 3 dimerisation and phosphoacceptor" evidence="10">
    <location>
        <begin position="185"/>
        <end position="250"/>
    </location>
</feature>
<reference evidence="11 12" key="1">
    <citation type="submission" date="2019-09" db="EMBL/GenBank/DDBJ databases">
        <title>Pimelobacter sp. isolated from Paulinella.</title>
        <authorList>
            <person name="Jeong S.E."/>
        </authorList>
    </citation>
    <scope>NUCLEOTIDE SEQUENCE [LARGE SCALE GENOMIC DNA]</scope>
    <source>
        <strain evidence="11 12">Pch-N</strain>
    </source>
</reference>